<gene>
    <name evidence="1" type="ORF">D6C00_01120</name>
</gene>
<name>A0A426QG41_9GAMM</name>
<keyword evidence="2" id="KW-1185">Reference proteome</keyword>
<accession>A0A426QG41</accession>
<sequence length="81" mass="8910">MNIVMNRQDAKGAMYCEPPRRQERQEDIGLYSVQVFTCGEAADCGGSVFTSYRGFLASLAPWRLNGFLGALGVLAVQKDYA</sequence>
<proteinExistence type="predicted"/>
<dbReference type="Proteomes" id="UP000287798">
    <property type="component" value="Unassembled WGS sequence"/>
</dbReference>
<evidence type="ECO:0000313" key="1">
    <source>
        <dbReference type="EMBL" id="RRQ20716.1"/>
    </source>
</evidence>
<protein>
    <submittedName>
        <fullName evidence="1">Uncharacterized protein</fullName>
    </submittedName>
</protein>
<reference evidence="1 2" key="1">
    <citation type="journal article" date="2010" name="Int. J. Syst. Evol. Microbiol.">
        <title>Thiohalobacter thiocyanaticus gen. nov., sp. nov., a moderately halophilic, sulfur-oxidizing gammaproteobacterium from hypersaline lakes, that utilizes thiocyanate.</title>
        <authorList>
            <person name="Sorokin D.Y."/>
            <person name="Kovaleva O.L."/>
            <person name="Tourova T.P."/>
            <person name="Muyzer G."/>
        </authorList>
    </citation>
    <scope>NUCLEOTIDE SEQUENCE [LARGE SCALE GENOMIC DNA]</scope>
    <source>
        <strain evidence="1 2">Hrh1</strain>
    </source>
</reference>
<dbReference type="AlphaFoldDB" id="A0A426QG41"/>
<dbReference type="EMBL" id="QZMU01000001">
    <property type="protein sequence ID" value="RRQ20716.1"/>
    <property type="molecule type" value="Genomic_DNA"/>
</dbReference>
<comment type="caution">
    <text evidence="1">The sequence shown here is derived from an EMBL/GenBank/DDBJ whole genome shotgun (WGS) entry which is preliminary data.</text>
</comment>
<organism evidence="1 2">
    <name type="scientific">Thiohalobacter thiocyanaticus</name>
    <dbReference type="NCBI Taxonomy" id="585455"/>
    <lineage>
        <taxon>Bacteria</taxon>
        <taxon>Pseudomonadati</taxon>
        <taxon>Pseudomonadota</taxon>
        <taxon>Gammaproteobacteria</taxon>
        <taxon>Thiohalobacterales</taxon>
        <taxon>Thiohalobacteraceae</taxon>
        <taxon>Thiohalobacter</taxon>
    </lineage>
</organism>
<evidence type="ECO:0000313" key="2">
    <source>
        <dbReference type="Proteomes" id="UP000287798"/>
    </source>
</evidence>